<dbReference type="EMBL" id="CP032489">
    <property type="protein sequence ID" value="AYD47855.1"/>
    <property type="molecule type" value="Genomic_DNA"/>
</dbReference>
<dbReference type="AlphaFoldDB" id="A0A386HPT5"/>
<organism evidence="1 2">
    <name type="scientific">Arachidicoccus soli</name>
    <dbReference type="NCBI Taxonomy" id="2341117"/>
    <lineage>
        <taxon>Bacteria</taxon>
        <taxon>Pseudomonadati</taxon>
        <taxon>Bacteroidota</taxon>
        <taxon>Chitinophagia</taxon>
        <taxon>Chitinophagales</taxon>
        <taxon>Chitinophagaceae</taxon>
        <taxon>Arachidicoccus</taxon>
    </lineage>
</organism>
<proteinExistence type="predicted"/>
<dbReference type="Proteomes" id="UP000266118">
    <property type="component" value="Chromosome"/>
</dbReference>
<protein>
    <submittedName>
        <fullName evidence="1">Uncharacterized protein</fullName>
    </submittedName>
</protein>
<dbReference type="KEGG" id="ark:D6B99_09790"/>
<accession>A0A386HPT5</accession>
<keyword evidence="2" id="KW-1185">Reference proteome</keyword>
<dbReference type="RefSeq" id="WP_119987615.1">
    <property type="nucleotide sequence ID" value="NZ_CP032489.1"/>
</dbReference>
<name>A0A386HPT5_9BACT</name>
<sequence length="71" mass="7987">MEAQTAVGCKGRCSCKYVHFLFKPEVGQAFVDKDAYILGEMNNCRFNDNDKLGYKLSALTCQSSLLLKQVF</sequence>
<dbReference type="OrthoDB" id="1522602at2"/>
<gene>
    <name evidence="1" type="ORF">D6B99_09790</name>
</gene>
<evidence type="ECO:0000313" key="2">
    <source>
        <dbReference type="Proteomes" id="UP000266118"/>
    </source>
</evidence>
<reference evidence="1 2" key="1">
    <citation type="submission" date="2018-09" db="EMBL/GenBank/DDBJ databases">
        <title>Arachidicoccus sp. nov., a bacterium isolated from soil.</title>
        <authorList>
            <person name="Weon H.-Y."/>
            <person name="Kwon S.-W."/>
            <person name="Lee S.A."/>
        </authorList>
    </citation>
    <scope>NUCLEOTIDE SEQUENCE [LARGE SCALE GENOMIC DNA]</scope>
    <source>
        <strain evidence="1 2">KIS59-12</strain>
    </source>
</reference>
<evidence type="ECO:0000313" key="1">
    <source>
        <dbReference type="EMBL" id="AYD47855.1"/>
    </source>
</evidence>